<feature type="region of interest" description="Disordered" evidence="1">
    <location>
        <begin position="235"/>
        <end position="268"/>
    </location>
</feature>
<name>A0A364NSK9_9PROT</name>
<proteinExistence type="predicted"/>
<dbReference type="InterPro" id="IPR006944">
    <property type="entry name" value="Phage/GTA_portal"/>
</dbReference>
<accession>A0A364NSK9</accession>
<dbReference type="EMBL" id="PGTO01000039">
    <property type="protein sequence ID" value="RAU20068.1"/>
    <property type="molecule type" value="Genomic_DNA"/>
</dbReference>
<evidence type="ECO:0000256" key="1">
    <source>
        <dbReference type="SAM" id="MobiDB-lite"/>
    </source>
</evidence>
<organism evidence="2 3">
    <name type="scientific">Paramagnetospirillum kuznetsovii</name>
    <dbReference type="NCBI Taxonomy" id="2053833"/>
    <lineage>
        <taxon>Bacteria</taxon>
        <taxon>Pseudomonadati</taxon>
        <taxon>Pseudomonadota</taxon>
        <taxon>Alphaproteobacteria</taxon>
        <taxon>Rhodospirillales</taxon>
        <taxon>Magnetospirillaceae</taxon>
        <taxon>Paramagnetospirillum</taxon>
    </lineage>
</organism>
<dbReference type="AlphaFoldDB" id="A0A364NSK9"/>
<evidence type="ECO:0000313" key="3">
    <source>
        <dbReference type="Proteomes" id="UP000251075"/>
    </source>
</evidence>
<comment type="caution">
    <text evidence="2">The sequence shown here is derived from an EMBL/GenBank/DDBJ whole genome shotgun (WGS) entry which is preliminary data.</text>
</comment>
<dbReference type="InterPro" id="IPR006427">
    <property type="entry name" value="Portal_HK97"/>
</dbReference>
<sequence length="291" mass="30782">MLVDSFIGPKTQLVGAEHFAHFRAGSLHPLNPVSLLRAGAQCVGAAIAADAQASNLFSKAASPGGILKANGKLSNEAISRLRTSWDSAHMGAGNAYRTAILEEGMSFESLVPDLTKLQLLESRRFTVEEVARLFRIPPHMLAVVNGAPRANVEQAAVEFYTCCIQPWLERIEAVLEKCCLSPGELDAGYVVEFDEDDLIRVDFATKTAALTAGRMGGWLSPNDARRAMGLPAVEGGDDIAAPMNSNHPGDGSTANATTPPPAKAYDPTPVAESEIAANTALVDLLRGMSNA</sequence>
<evidence type="ECO:0000313" key="2">
    <source>
        <dbReference type="EMBL" id="RAU20068.1"/>
    </source>
</evidence>
<reference evidence="2 3" key="1">
    <citation type="submission" date="2017-11" db="EMBL/GenBank/DDBJ databases">
        <title>Draft genome sequence of magnetotactic bacterium Magnetospirillum kuznetsovii LBB-42.</title>
        <authorList>
            <person name="Grouzdev D.S."/>
            <person name="Rysina M.S."/>
            <person name="Baslerov R.V."/>
            <person name="Koziaeva V."/>
        </authorList>
    </citation>
    <scope>NUCLEOTIDE SEQUENCE [LARGE SCALE GENOMIC DNA]</scope>
    <source>
        <strain evidence="2 3">LBB-42</strain>
    </source>
</reference>
<dbReference type="OrthoDB" id="7592047at2"/>
<dbReference type="Pfam" id="PF04860">
    <property type="entry name" value="Phage_portal"/>
    <property type="match status" value="1"/>
</dbReference>
<protein>
    <submittedName>
        <fullName evidence="2">Phage portal protein</fullName>
    </submittedName>
</protein>
<keyword evidence="3" id="KW-1185">Reference proteome</keyword>
<dbReference type="NCBIfam" id="TIGR01537">
    <property type="entry name" value="portal_HK97"/>
    <property type="match status" value="1"/>
</dbReference>
<gene>
    <name evidence="2" type="ORF">CU669_20395</name>
</gene>
<dbReference type="RefSeq" id="WP_112147429.1">
    <property type="nucleotide sequence ID" value="NZ_PGTO01000039.1"/>
</dbReference>
<dbReference type="Proteomes" id="UP000251075">
    <property type="component" value="Unassembled WGS sequence"/>
</dbReference>